<reference evidence="2" key="1">
    <citation type="submission" date="2022-10" db="EMBL/GenBank/DDBJ databases">
        <title>The WGS of Solirubrobacter phytolaccae KCTC 29190.</title>
        <authorList>
            <person name="Jiang Z."/>
        </authorList>
    </citation>
    <scope>NUCLEOTIDE SEQUENCE</scope>
    <source>
        <strain evidence="2">KCTC 29190</strain>
    </source>
</reference>
<evidence type="ECO:0000313" key="2">
    <source>
        <dbReference type="EMBL" id="MDA0183313.1"/>
    </source>
</evidence>
<sequence length="87" mass="9400">MADREFELPPTVTHAAISQVLAGQAPYDELSDYAQAVVRASWTERTAARVASADFTERLRAAGRPWHEADVEGATVVRGDDSTSPEA</sequence>
<dbReference type="AlphaFoldDB" id="A0A9X3NBB3"/>
<name>A0A9X3NBB3_9ACTN</name>
<dbReference type="EMBL" id="JAPDDP010000051">
    <property type="protein sequence ID" value="MDA0183313.1"/>
    <property type="molecule type" value="Genomic_DNA"/>
</dbReference>
<comment type="caution">
    <text evidence="2">The sequence shown here is derived from an EMBL/GenBank/DDBJ whole genome shotgun (WGS) entry which is preliminary data.</text>
</comment>
<feature type="region of interest" description="Disordered" evidence="1">
    <location>
        <begin position="66"/>
        <end position="87"/>
    </location>
</feature>
<organism evidence="2 3">
    <name type="scientific">Solirubrobacter phytolaccae</name>
    <dbReference type="NCBI Taxonomy" id="1404360"/>
    <lineage>
        <taxon>Bacteria</taxon>
        <taxon>Bacillati</taxon>
        <taxon>Actinomycetota</taxon>
        <taxon>Thermoleophilia</taxon>
        <taxon>Solirubrobacterales</taxon>
        <taxon>Solirubrobacteraceae</taxon>
        <taxon>Solirubrobacter</taxon>
    </lineage>
</organism>
<proteinExistence type="predicted"/>
<evidence type="ECO:0000313" key="3">
    <source>
        <dbReference type="Proteomes" id="UP001147653"/>
    </source>
</evidence>
<keyword evidence="3" id="KW-1185">Reference proteome</keyword>
<accession>A0A9X3NBB3</accession>
<dbReference type="Proteomes" id="UP001147653">
    <property type="component" value="Unassembled WGS sequence"/>
</dbReference>
<gene>
    <name evidence="2" type="ORF">OJ997_23585</name>
</gene>
<protein>
    <submittedName>
        <fullName evidence="2">Uncharacterized protein</fullName>
    </submittedName>
</protein>
<evidence type="ECO:0000256" key="1">
    <source>
        <dbReference type="SAM" id="MobiDB-lite"/>
    </source>
</evidence>
<dbReference type="RefSeq" id="WP_270027705.1">
    <property type="nucleotide sequence ID" value="NZ_JAPDDP010000051.1"/>
</dbReference>